<evidence type="ECO:0000313" key="2">
    <source>
        <dbReference type="Proteomes" id="UP000823963"/>
    </source>
</evidence>
<dbReference type="Pfam" id="PF11148">
    <property type="entry name" value="DUF2922"/>
    <property type="match status" value="1"/>
</dbReference>
<name>A0A9D1UXU3_9LACO</name>
<dbReference type="EMBL" id="DXFP01000061">
    <property type="protein sequence ID" value="HIX02401.1"/>
    <property type="molecule type" value="Genomic_DNA"/>
</dbReference>
<accession>A0A9D1UXU3</accession>
<evidence type="ECO:0000313" key="1">
    <source>
        <dbReference type="EMBL" id="HIX02401.1"/>
    </source>
</evidence>
<dbReference type="AlphaFoldDB" id="A0A9D1UXU3"/>
<sequence length="77" mass="8639">MKLLNMEFYSANKQSTHRLQVKAVNNELDADSIRKAMDQIAGLGIFADKTGDLVYAKPVSASYIDTNEKVVFDEKNK</sequence>
<organism evidence="1 2">
    <name type="scientific">Candidatus Ligilactobacillus excrementigallinarum</name>
    <dbReference type="NCBI Taxonomy" id="2838641"/>
    <lineage>
        <taxon>Bacteria</taxon>
        <taxon>Bacillati</taxon>
        <taxon>Bacillota</taxon>
        <taxon>Bacilli</taxon>
        <taxon>Lactobacillales</taxon>
        <taxon>Lactobacillaceae</taxon>
        <taxon>Ligilactobacillus</taxon>
    </lineage>
</organism>
<reference evidence="1" key="1">
    <citation type="journal article" date="2021" name="PeerJ">
        <title>Extensive microbial diversity within the chicken gut microbiome revealed by metagenomics and culture.</title>
        <authorList>
            <person name="Gilroy R."/>
            <person name="Ravi A."/>
            <person name="Getino M."/>
            <person name="Pursley I."/>
            <person name="Horton D.L."/>
            <person name="Alikhan N.F."/>
            <person name="Baker D."/>
            <person name="Gharbi K."/>
            <person name="Hall N."/>
            <person name="Watson M."/>
            <person name="Adriaenssens E.M."/>
            <person name="Foster-Nyarko E."/>
            <person name="Jarju S."/>
            <person name="Secka A."/>
            <person name="Antonio M."/>
            <person name="Oren A."/>
            <person name="Chaudhuri R.R."/>
            <person name="La Ragione R."/>
            <person name="Hildebrand F."/>
            <person name="Pallen M.J."/>
        </authorList>
    </citation>
    <scope>NUCLEOTIDE SEQUENCE</scope>
    <source>
        <strain evidence="1">6627</strain>
    </source>
</reference>
<comment type="caution">
    <text evidence="1">The sequence shown here is derived from an EMBL/GenBank/DDBJ whole genome shotgun (WGS) entry which is preliminary data.</text>
</comment>
<dbReference type="InterPro" id="IPR021321">
    <property type="entry name" value="DUF2922"/>
</dbReference>
<proteinExistence type="predicted"/>
<reference evidence="1" key="2">
    <citation type="submission" date="2021-04" db="EMBL/GenBank/DDBJ databases">
        <authorList>
            <person name="Gilroy R."/>
        </authorList>
    </citation>
    <scope>NUCLEOTIDE SEQUENCE</scope>
    <source>
        <strain evidence="1">6627</strain>
    </source>
</reference>
<protein>
    <submittedName>
        <fullName evidence="1">DUF2922 domain-containing protein</fullName>
    </submittedName>
</protein>
<gene>
    <name evidence="1" type="ORF">H9861_06560</name>
</gene>
<dbReference type="Proteomes" id="UP000823963">
    <property type="component" value="Unassembled WGS sequence"/>
</dbReference>